<gene>
    <name evidence="14" type="ORF">DFP72DRAFT_322865</name>
</gene>
<evidence type="ECO:0000256" key="5">
    <source>
        <dbReference type="ARBA" id="ARBA00022840"/>
    </source>
</evidence>
<dbReference type="Proteomes" id="UP000521943">
    <property type="component" value="Unassembled WGS sequence"/>
</dbReference>
<dbReference type="FunFam" id="3.40.1170.10:FF:000004">
    <property type="entry name" value="DNA mismatch repair protein"/>
    <property type="match status" value="1"/>
</dbReference>
<organism evidence="14 15">
    <name type="scientific">Ephemerocybe angulata</name>
    <dbReference type="NCBI Taxonomy" id="980116"/>
    <lineage>
        <taxon>Eukaryota</taxon>
        <taxon>Fungi</taxon>
        <taxon>Dikarya</taxon>
        <taxon>Basidiomycota</taxon>
        <taxon>Agaricomycotina</taxon>
        <taxon>Agaricomycetes</taxon>
        <taxon>Agaricomycetidae</taxon>
        <taxon>Agaricales</taxon>
        <taxon>Agaricineae</taxon>
        <taxon>Psathyrellaceae</taxon>
        <taxon>Ephemerocybe</taxon>
    </lineage>
</organism>
<dbReference type="NCBIfam" id="NF003810">
    <property type="entry name" value="PRK05399.1"/>
    <property type="match status" value="1"/>
</dbReference>
<evidence type="ECO:0000256" key="1">
    <source>
        <dbReference type="ARBA" id="ARBA00004123"/>
    </source>
</evidence>
<comment type="subcellular location">
    <subcellularLocation>
        <location evidence="1">Nucleus</location>
    </subcellularLocation>
</comment>
<dbReference type="InterPro" id="IPR000432">
    <property type="entry name" value="DNA_mismatch_repair_MutS_C"/>
</dbReference>
<evidence type="ECO:0000256" key="11">
    <source>
        <dbReference type="PIRNR" id="PIRNR037677"/>
    </source>
</evidence>
<dbReference type="InterPro" id="IPR036187">
    <property type="entry name" value="DNA_mismatch_repair_MutS_sf"/>
</dbReference>
<evidence type="ECO:0000256" key="7">
    <source>
        <dbReference type="ARBA" id="ARBA00023204"/>
    </source>
</evidence>
<evidence type="ECO:0000256" key="3">
    <source>
        <dbReference type="ARBA" id="ARBA00022741"/>
    </source>
</evidence>
<dbReference type="InterPro" id="IPR027417">
    <property type="entry name" value="P-loop_NTPase"/>
</dbReference>
<keyword evidence="5 11" id="KW-0067">ATP-binding</keyword>
<dbReference type="PIRSF" id="PIRSF037677">
    <property type="entry name" value="DNA_mis_repair_Msh6"/>
    <property type="match status" value="1"/>
</dbReference>
<keyword evidence="8" id="KW-0539">Nucleus</keyword>
<dbReference type="PANTHER" id="PTHR11361">
    <property type="entry name" value="DNA MISMATCH REPAIR PROTEIN MUTS FAMILY MEMBER"/>
    <property type="match status" value="1"/>
</dbReference>
<dbReference type="SUPFAM" id="SSF52540">
    <property type="entry name" value="P-loop containing nucleoside triphosphate hydrolases"/>
    <property type="match status" value="1"/>
</dbReference>
<evidence type="ECO:0000256" key="4">
    <source>
        <dbReference type="ARBA" id="ARBA00022763"/>
    </source>
</evidence>
<dbReference type="PANTHER" id="PTHR11361:SF122">
    <property type="entry name" value="DNA MISMATCH REPAIR PROTEIN MSH3"/>
    <property type="match status" value="1"/>
</dbReference>
<evidence type="ECO:0000256" key="6">
    <source>
        <dbReference type="ARBA" id="ARBA00023125"/>
    </source>
</evidence>
<dbReference type="Gene3D" id="3.40.50.300">
    <property type="entry name" value="P-loop containing nucleotide triphosphate hydrolases"/>
    <property type="match status" value="1"/>
</dbReference>
<dbReference type="InterPro" id="IPR036678">
    <property type="entry name" value="MutS_con_dom_sf"/>
</dbReference>
<keyword evidence="15" id="KW-1185">Reference proteome</keyword>
<keyword evidence="7 11" id="KW-0234">DNA repair</keyword>
<evidence type="ECO:0000256" key="12">
    <source>
        <dbReference type="SAM" id="MobiDB-lite"/>
    </source>
</evidence>
<evidence type="ECO:0000313" key="14">
    <source>
        <dbReference type="EMBL" id="KAF6764791.1"/>
    </source>
</evidence>
<comment type="similarity">
    <text evidence="2">Belongs to the DNA mismatch repair MutS family. MSH3 subfamily.</text>
</comment>
<dbReference type="InterPro" id="IPR045076">
    <property type="entry name" value="MutS"/>
</dbReference>
<evidence type="ECO:0000256" key="9">
    <source>
        <dbReference type="ARBA" id="ARBA00025373"/>
    </source>
</evidence>
<sequence>MSPGKQSNISSFFQPSQSTSGGKKRALCPIDLTSEASDKDGTPPPTKRLKSTSEGSNSAGAPQATTIIGPVLQKFGYSAGDTTRAPRTAAQQSRHEACKKKLLLDNSTFLPNSVTLEQESATLDRANLADPADATKDSDSEGEGSDDPFEKFQEMVYASKGRKGNTKGKTSTAPQKRTKKAVEIGPSGKVYTPLELQVRQLKADNPGTVLMIEVGYKFKFFGDDAKVADKELGMVSFQDRNFLVASIPTHRGEVHLKKLLAQGYRVGIVNQIETAALKKVGDNKAGPFERKLTKQYTAATYVDDLNSVDELERYTPPPFMCLVEQPKPNDPLKVSISVISICPTTGDVIWDEFDDTVMRIELETRLAHIQPSEILLPREGLSPQTSKMLTDFSGRSATGNKIRNEYFQRPMTYTTAFAQVSDFFTDKTKFGAASESFRSGKLMAEITDFPKGPLVALAHAIKHLSTFGIADAFLETRFFSRFASRAHMLLAANTLTNLEIYRNETDHSTSGSLIEILDKTKTRFGARLLRNWVGRPLIDKRLLCERVDAVGEIITSESPKLHTLRYTLKGLPDLAKGLSRIQYGQCTPQELAVLLPAFNKIATAFDQENFTSTEDVGFESSLLNEIVFALPKIKGPIQSIIKEINLAKAKEGAMDSLWTDFEKFPEISGLGMALGTIEVELTHELKSIRKQLRTPSLKWSTWGTDEYLVEVEKKDAQWQTIPDEWNLHSTTKLYRRYYTPNVRAKIAEKGQLKERLQAVAAAAFKSFLEDIAAKHYNVLREAVNRLAVADCLLSLAQVALQENYVKPEFVDDDVLEIEEGRHPMVEVLRSDPYIPNSVQMGAGSPRSKIITGPNMGGKSSCVRMIALIVIMAQIGSYVPAASVRMKLIDSVLTRMGASDDIVRGRSTFMVEMSETSEILATASKDSLVILDELGRGTSTFDGMAIADAVLRHLVEEKQCKSLFITHYPMVATDLEKTFPDDLQNLHMSYQSDTRIDGRRSITFLYELTSGLAPESFGIECGRLAGLPEKLLEVATERSDQMRREVTARVKRNKARKAKNLISQILVNSGNPKVLLEELKALATSIQNPTGPTTLTIPS</sequence>
<feature type="domain" description="DNA mismatch repair proteins mutS family" evidence="13">
    <location>
        <begin position="926"/>
        <end position="942"/>
    </location>
</feature>
<dbReference type="Gene3D" id="3.30.420.110">
    <property type="entry name" value="MutS, connector domain"/>
    <property type="match status" value="1"/>
</dbReference>
<dbReference type="Pfam" id="PF05190">
    <property type="entry name" value="MutS_IV"/>
    <property type="match status" value="1"/>
</dbReference>
<evidence type="ECO:0000256" key="10">
    <source>
        <dbReference type="ARBA" id="ARBA00025902"/>
    </source>
</evidence>
<dbReference type="InterPro" id="IPR007860">
    <property type="entry name" value="DNA_mmatch_repair_MutS_con_dom"/>
</dbReference>
<keyword evidence="6 11" id="KW-0238">DNA-binding</keyword>
<dbReference type="Gene3D" id="1.10.1420.10">
    <property type="match status" value="2"/>
</dbReference>
<feature type="compositionally biased region" description="Polar residues" evidence="12">
    <location>
        <begin position="1"/>
        <end position="21"/>
    </location>
</feature>
<protein>
    <recommendedName>
        <fullName evidence="11">DNA mismatch repair protein</fullName>
    </recommendedName>
</protein>
<dbReference type="GO" id="GO:0006298">
    <property type="term" value="P:mismatch repair"/>
    <property type="evidence" value="ECO:0007669"/>
    <property type="project" value="InterPro"/>
</dbReference>
<dbReference type="InterPro" id="IPR007861">
    <property type="entry name" value="DNA_mismatch_repair_MutS_clamp"/>
</dbReference>
<evidence type="ECO:0000256" key="2">
    <source>
        <dbReference type="ARBA" id="ARBA00007094"/>
    </source>
</evidence>
<comment type="caution">
    <text evidence="14">The sequence shown here is derived from an EMBL/GenBank/DDBJ whole genome shotgun (WGS) entry which is preliminary data.</text>
</comment>
<dbReference type="InterPro" id="IPR007695">
    <property type="entry name" value="DNA_mismatch_repair_MutS-lik_N"/>
</dbReference>
<dbReference type="SMART" id="SM00534">
    <property type="entry name" value="MUTSac"/>
    <property type="match status" value="1"/>
</dbReference>
<dbReference type="InterPro" id="IPR007696">
    <property type="entry name" value="DNA_mismatch_repair_MutS_core"/>
</dbReference>
<dbReference type="GO" id="GO:0005634">
    <property type="term" value="C:nucleus"/>
    <property type="evidence" value="ECO:0007669"/>
    <property type="project" value="UniProtKB-SubCell"/>
</dbReference>
<dbReference type="Pfam" id="PF01624">
    <property type="entry name" value="MutS_I"/>
    <property type="match status" value="1"/>
</dbReference>
<dbReference type="EMBL" id="JACGCI010000003">
    <property type="protein sequence ID" value="KAF6764791.1"/>
    <property type="molecule type" value="Genomic_DNA"/>
</dbReference>
<dbReference type="GO" id="GO:0005524">
    <property type="term" value="F:ATP binding"/>
    <property type="evidence" value="ECO:0007669"/>
    <property type="project" value="UniProtKB-UniRule"/>
</dbReference>
<feature type="region of interest" description="Disordered" evidence="12">
    <location>
        <begin position="1"/>
        <end position="70"/>
    </location>
</feature>
<dbReference type="Pfam" id="PF05192">
    <property type="entry name" value="MutS_III"/>
    <property type="match status" value="1"/>
</dbReference>
<dbReference type="GO" id="GO:0140664">
    <property type="term" value="F:ATP-dependent DNA damage sensor activity"/>
    <property type="evidence" value="ECO:0007669"/>
    <property type="project" value="InterPro"/>
</dbReference>
<dbReference type="PROSITE" id="PS00486">
    <property type="entry name" value="DNA_MISMATCH_REPAIR_2"/>
    <property type="match status" value="1"/>
</dbReference>
<keyword evidence="4 11" id="KW-0227">DNA damage</keyword>
<keyword evidence="3 11" id="KW-0547">Nucleotide-binding</keyword>
<comment type="subunit">
    <text evidence="10">Heterodimer consisting of MSH2-MSH3 (MutS beta). Forms a ternary complex with MutL alpha (MLH1-PMS1).</text>
</comment>
<proteinExistence type="inferred from homology"/>
<comment type="function">
    <text evidence="9">Component of the post-replicative DNA mismatch repair system (MMR). Heterodimerizes with MSH2 to form MutS beta, which binds to DNA mismatches thereby initiating DNA repair. MSH3 provides substrate-binding and substrate specificity to the complex. When bound, the MutS beta heterodimer bends the DNA helix and shields approximately 20 base pairs. Acts mainly to repair insertion-deletion loops (IDLs) from 2 to 13 nucleotides in size, but can also repair base-base and single insertion-deletion mismatches that occur during replication. After mismatch binding, forms a ternary complex with the MutL alpha heterodimer, which is thought to be responsible for directing the downstream MMR events, including strand discrimination, excision, and resynthesis. ATP binding and hydrolysis play a pivotal role in mismatch repair functions.</text>
</comment>
<dbReference type="Gene3D" id="3.40.1170.10">
    <property type="entry name" value="DNA repair protein MutS, domain I"/>
    <property type="match status" value="1"/>
</dbReference>
<dbReference type="GO" id="GO:0006312">
    <property type="term" value="P:mitotic recombination"/>
    <property type="evidence" value="ECO:0007669"/>
    <property type="project" value="TreeGrafter"/>
</dbReference>
<evidence type="ECO:0000256" key="8">
    <source>
        <dbReference type="ARBA" id="ARBA00023242"/>
    </source>
</evidence>
<feature type="compositionally biased region" description="Polar residues" evidence="12">
    <location>
        <begin position="52"/>
        <end position="66"/>
    </location>
</feature>
<dbReference type="InterPro" id="IPR017261">
    <property type="entry name" value="DNA_mismatch_repair_MutS/MSH"/>
</dbReference>
<evidence type="ECO:0000313" key="15">
    <source>
        <dbReference type="Proteomes" id="UP000521943"/>
    </source>
</evidence>
<dbReference type="SMART" id="SM00533">
    <property type="entry name" value="MUTSd"/>
    <property type="match status" value="1"/>
</dbReference>
<dbReference type="Pfam" id="PF05188">
    <property type="entry name" value="MutS_II"/>
    <property type="match status" value="1"/>
</dbReference>
<dbReference type="GO" id="GO:0030983">
    <property type="term" value="F:mismatched DNA binding"/>
    <property type="evidence" value="ECO:0007669"/>
    <property type="project" value="UniProtKB-UniRule"/>
</dbReference>
<name>A0A8H6IJ49_9AGAR</name>
<reference evidence="14 15" key="1">
    <citation type="submission" date="2020-07" db="EMBL/GenBank/DDBJ databases">
        <title>Comparative genomics of pyrophilous fungi reveals a link between fire events and developmental genes.</title>
        <authorList>
            <consortium name="DOE Joint Genome Institute"/>
            <person name="Steindorff A.S."/>
            <person name="Carver A."/>
            <person name="Calhoun S."/>
            <person name="Stillman K."/>
            <person name="Liu H."/>
            <person name="Lipzen A."/>
            <person name="Pangilinan J."/>
            <person name="Labutti K."/>
            <person name="Bruns T.D."/>
            <person name="Grigoriev I.V."/>
        </authorList>
    </citation>
    <scope>NUCLEOTIDE SEQUENCE [LARGE SCALE GENOMIC DNA]</scope>
    <source>
        <strain evidence="14 15">CBS 144469</strain>
    </source>
</reference>
<dbReference type="Pfam" id="PF00488">
    <property type="entry name" value="MutS_V"/>
    <property type="match status" value="1"/>
</dbReference>
<accession>A0A8H6IJ49</accession>
<evidence type="ECO:0000259" key="13">
    <source>
        <dbReference type="PROSITE" id="PS00486"/>
    </source>
</evidence>
<dbReference type="InterPro" id="IPR016151">
    <property type="entry name" value="DNA_mismatch_repair_MutS_N"/>
</dbReference>
<dbReference type="SUPFAM" id="SSF55271">
    <property type="entry name" value="DNA repair protein MutS, domain I"/>
    <property type="match status" value="1"/>
</dbReference>
<dbReference type="AlphaFoldDB" id="A0A8H6IJ49"/>
<feature type="region of interest" description="Disordered" evidence="12">
    <location>
        <begin position="121"/>
        <end position="181"/>
    </location>
</feature>
<dbReference type="SUPFAM" id="SSF48334">
    <property type="entry name" value="DNA repair protein MutS, domain III"/>
    <property type="match status" value="1"/>
</dbReference>
<dbReference type="OrthoDB" id="121051at2759"/>